<dbReference type="Proteomes" id="UP001341840">
    <property type="component" value="Unassembled WGS sequence"/>
</dbReference>
<organism evidence="2 3">
    <name type="scientific">Stylosanthes scabra</name>
    <dbReference type="NCBI Taxonomy" id="79078"/>
    <lineage>
        <taxon>Eukaryota</taxon>
        <taxon>Viridiplantae</taxon>
        <taxon>Streptophyta</taxon>
        <taxon>Embryophyta</taxon>
        <taxon>Tracheophyta</taxon>
        <taxon>Spermatophyta</taxon>
        <taxon>Magnoliopsida</taxon>
        <taxon>eudicotyledons</taxon>
        <taxon>Gunneridae</taxon>
        <taxon>Pentapetalae</taxon>
        <taxon>rosids</taxon>
        <taxon>fabids</taxon>
        <taxon>Fabales</taxon>
        <taxon>Fabaceae</taxon>
        <taxon>Papilionoideae</taxon>
        <taxon>50 kb inversion clade</taxon>
        <taxon>dalbergioids sensu lato</taxon>
        <taxon>Dalbergieae</taxon>
        <taxon>Pterocarpus clade</taxon>
        <taxon>Stylosanthes</taxon>
    </lineage>
</organism>
<feature type="compositionally biased region" description="Low complexity" evidence="1">
    <location>
        <begin position="61"/>
        <end position="72"/>
    </location>
</feature>
<gene>
    <name evidence="2" type="ORF">PIB30_101009</name>
</gene>
<evidence type="ECO:0000313" key="3">
    <source>
        <dbReference type="Proteomes" id="UP001341840"/>
    </source>
</evidence>
<sequence length="103" mass="11603">MEPVLIRRKERLCQNHRVTLTLDITIFVAAIDPHHHSPSPHRCRSPSLTTPLTFGQPPPRLTSTRHSPTLTTTHRHHHSLTPTVVAYLATNQSVTTIGQKQKP</sequence>
<keyword evidence="3" id="KW-1185">Reference proteome</keyword>
<protein>
    <submittedName>
        <fullName evidence="2">Uncharacterized protein</fullName>
    </submittedName>
</protein>
<dbReference type="EMBL" id="JASCZI010184136">
    <property type="protein sequence ID" value="MED6189950.1"/>
    <property type="molecule type" value="Genomic_DNA"/>
</dbReference>
<evidence type="ECO:0000256" key="1">
    <source>
        <dbReference type="SAM" id="MobiDB-lite"/>
    </source>
</evidence>
<reference evidence="2 3" key="1">
    <citation type="journal article" date="2023" name="Plants (Basel)">
        <title>Bridging the Gap: Combining Genomics and Transcriptomics Approaches to Understand Stylosanthes scabra, an Orphan Legume from the Brazilian Caatinga.</title>
        <authorList>
            <person name="Ferreira-Neto J.R.C."/>
            <person name="da Silva M.D."/>
            <person name="Binneck E."/>
            <person name="de Melo N.F."/>
            <person name="da Silva R.H."/>
            <person name="de Melo A.L.T.M."/>
            <person name="Pandolfi V."/>
            <person name="Bustamante F.O."/>
            <person name="Brasileiro-Vidal A.C."/>
            <person name="Benko-Iseppon A.M."/>
        </authorList>
    </citation>
    <scope>NUCLEOTIDE SEQUENCE [LARGE SCALE GENOMIC DNA]</scope>
    <source>
        <tissue evidence="2">Leaves</tissue>
    </source>
</reference>
<accession>A0ABU6WZY3</accession>
<evidence type="ECO:0000313" key="2">
    <source>
        <dbReference type="EMBL" id="MED6189950.1"/>
    </source>
</evidence>
<feature type="region of interest" description="Disordered" evidence="1">
    <location>
        <begin position="35"/>
        <end position="79"/>
    </location>
</feature>
<proteinExistence type="predicted"/>
<name>A0ABU6WZY3_9FABA</name>
<comment type="caution">
    <text evidence="2">The sequence shown here is derived from an EMBL/GenBank/DDBJ whole genome shotgun (WGS) entry which is preliminary data.</text>
</comment>